<evidence type="ECO:0000256" key="11">
    <source>
        <dbReference type="ARBA" id="ARBA00023276"/>
    </source>
</evidence>
<feature type="binding site" description="covalent" evidence="12">
    <location>
        <position position="62"/>
    </location>
    <ligand>
        <name>heme c</name>
        <dbReference type="ChEBI" id="CHEBI:61717"/>
    </ligand>
</feature>
<feature type="binding site" description="axial binding residue" evidence="12">
    <location>
        <position position="117"/>
    </location>
    <ligand>
        <name>heme c</name>
        <dbReference type="ChEBI" id="CHEBI:61717"/>
    </ligand>
    <ligandPart>
        <name>Fe</name>
        <dbReference type="ChEBI" id="CHEBI:18248"/>
    </ligandPart>
</feature>
<feature type="binding site" description="axial binding residue" evidence="12">
    <location>
        <position position="66"/>
    </location>
    <ligand>
        <name>heme c</name>
        <dbReference type="ChEBI" id="CHEBI:61717"/>
    </ligand>
    <ligandPart>
        <name>Fe</name>
        <dbReference type="ChEBI" id="CHEBI:18248"/>
    </ligandPart>
</feature>
<feature type="signal peptide" evidence="12">
    <location>
        <begin position="1"/>
        <end position="26"/>
    </location>
</feature>
<comment type="caution">
    <text evidence="14">The sequence shown here is derived from an EMBL/GenBank/DDBJ whole genome shotgun (WGS) entry which is preliminary data.</text>
</comment>
<keyword evidence="11 12" id="KW-0604">Photosystem II</keyword>
<dbReference type="Proteomes" id="UP001464891">
    <property type="component" value="Unassembled WGS sequence"/>
</dbReference>
<dbReference type="InterPro" id="IPR009056">
    <property type="entry name" value="Cyt_c-like_dom"/>
</dbReference>
<dbReference type="InterPro" id="IPR016003">
    <property type="entry name" value="PsbV_cyt_c550-like"/>
</dbReference>
<dbReference type="RefSeq" id="WP_190434201.1">
    <property type="nucleotide sequence ID" value="NZ_JAMPKM010000002.1"/>
</dbReference>
<dbReference type="HAMAP" id="MF_01378">
    <property type="entry name" value="PSII_Cyt550"/>
    <property type="match status" value="1"/>
</dbReference>
<dbReference type="InterPro" id="IPR029490">
    <property type="entry name" value="Cytochrom_C550"/>
</dbReference>
<keyword evidence="9 12" id="KW-0793">Thylakoid</keyword>
<protein>
    <recommendedName>
        <fullName evidence="12">Photosystem II extrinsic protein V</fullName>
        <shortName evidence="12">PsbV</shortName>
    </recommendedName>
    <alternativeName>
        <fullName evidence="12">Cytochrome c-550</fullName>
    </alternativeName>
    <alternativeName>
        <fullName evidence="12">Cytochrome c550</fullName>
    </alternativeName>
    <alternativeName>
        <fullName evidence="12">Low-potential cytochrome c</fullName>
    </alternativeName>
</protein>
<dbReference type="InterPro" id="IPR017851">
    <property type="entry name" value="PsbV_cyt_c550"/>
</dbReference>
<feature type="chain" id="PRO_5044928174" description="Photosystem II extrinsic protein V" evidence="12">
    <location>
        <begin position="27"/>
        <end position="162"/>
    </location>
</feature>
<comment type="subcellular location">
    <subcellularLocation>
        <location evidence="12">Cellular thylakoid membrane</location>
        <topology evidence="12">Peripheral membrane protein</topology>
        <orientation evidence="12">Lumenal side</orientation>
    </subcellularLocation>
    <subcellularLocation>
        <location evidence="1">Membrane</location>
        <topology evidence="1">Peripheral membrane protein</topology>
    </subcellularLocation>
    <text evidence="12">Associated with photosystem II at the lumenal side of the thylakoid membrane.</text>
</comment>
<evidence type="ECO:0000256" key="7">
    <source>
        <dbReference type="ARBA" id="ARBA00022982"/>
    </source>
</evidence>
<dbReference type="InterPro" id="IPR036909">
    <property type="entry name" value="Cyt_c-like_dom_sf"/>
</dbReference>
<keyword evidence="8 12" id="KW-0408">Iron</keyword>
<gene>
    <name evidence="12 14" type="primary">psbV</name>
    <name evidence="14" type="ORF">NC998_06145</name>
</gene>
<reference evidence="14 15" key="1">
    <citation type="submission" date="2022-04" db="EMBL/GenBank/DDBJ databases">
        <title>Positive selection, recombination, and allopatry shape intraspecific diversity of widespread and dominant cyanobacteria.</title>
        <authorList>
            <person name="Wei J."/>
            <person name="Shu W."/>
            <person name="Hu C."/>
        </authorList>
    </citation>
    <scope>NUCLEOTIDE SEQUENCE [LARGE SCALE GENOMIC DNA]</scope>
    <source>
        <strain evidence="14 15">GB2-A4</strain>
    </source>
</reference>
<comment type="similarity">
    <text evidence="2 12">Belongs to the cytochrome c family. PsbV subfamily.</text>
</comment>
<keyword evidence="7 12" id="KW-0249">Electron transport</keyword>
<evidence type="ECO:0000256" key="9">
    <source>
        <dbReference type="ARBA" id="ARBA00023078"/>
    </source>
</evidence>
<dbReference type="NCBIfam" id="TIGR03045">
    <property type="entry name" value="PS_II_C550"/>
    <property type="match status" value="1"/>
</dbReference>
<comment type="subunit">
    <text evidence="12">PSII is composed of 1 copy each of membrane proteins PsbA, PsbB, PsbC, PsbD, PsbE, PsbF, PsbH, PsbI, PsbJ, PsbK, PsbL, PsbM, PsbT, PsbX, PsbY, PsbZ, Psb30/Ycf12, peripheral proteins PsbO, CyanoQ (PsbQ), PsbU, PsbV and a large number of cofactors. It forms dimeric complexes.</text>
</comment>
<keyword evidence="15" id="KW-1185">Reference proteome</keyword>
<comment type="function">
    <text evidence="12">One of the extrinsic, lumenal subunits of photosystem II (PSII). PSII is a light-driven water plastoquinone oxidoreductase, using light energy to abstract electrons from H(2)O, generating a proton gradient subsequently used for ATP formation. The extrinsic proteins stabilize the structure of photosystem II oxygen-evolving complex (OEC), the ion environment of oxygen evolution and protect the OEC against heat-induced inactivation. Low-potential cytochrome c that plays a role in the OEC of PSII.</text>
</comment>
<keyword evidence="3 12" id="KW-0813">Transport</keyword>
<organism evidence="14 15">
    <name type="scientific">Trichocoleus desertorum GB2-A4</name>
    <dbReference type="NCBI Taxonomy" id="2933944"/>
    <lineage>
        <taxon>Bacteria</taxon>
        <taxon>Bacillati</taxon>
        <taxon>Cyanobacteriota</taxon>
        <taxon>Cyanophyceae</taxon>
        <taxon>Leptolyngbyales</taxon>
        <taxon>Trichocoleusaceae</taxon>
        <taxon>Trichocoleus</taxon>
    </lineage>
</organism>
<keyword evidence="12" id="KW-0732">Signal</keyword>
<dbReference type="PROSITE" id="PS51007">
    <property type="entry name" value="CYTC"/>
    <property type="match status" value="1"/>
</dbReference>
<dbReference type="SUPFAM" id="SSF46626">
    <property type="entry name" value="Cytochrome c"/>
    <property type="match status" value="1"/>
</dbReference>
<evidence type="ECO:0000259" key="13">
    <source>
        <dbReference type="PROSITE" id="PS51007"/>
    </source>
</evidence>
<evidence type="ECO:0000256" key="6">
    <source>
        <dbReference type="ARBA" id="ARBA00022723"/>
    </source>
</evidence>
<evidence type="ECO:0000256" key="1">
    <source>
        <dbReference type="ARBA" id="ARBA00004170"/>
    </source>
</evidence>
<evidence type="ECO:0000256" key="12">
    <source>
        <dbReference type="HAMAP-Rule" id="MF_01378"/>
    </source>
</evidence>
<name>A0ABV0J4G8_9CYAN</name>
<sequence length="162" mass="17652" precursor="true">MLKRYIWLAVATVFFAFQTFIGSANAVELDAATRTVPSSEGQNVVLSLKQVQEGKRLFNYACGQCHVGGGTKTDPNVGLEPEALALATPPRTNIEALVDYMHNPTTYDGAESIAELHPSTQSTDIFPKMRNLTEEDLVAIAGHILLQPKIVGQKWGGGKIYY</sequence>
<keyword evidence="10 12" id="KW-0472">Membrane</keyword>
<dbReference type="EMBL" id="JAMPKM010000002">
    <property type="protein sequence ID" value="MEP0816671.1"/>
    <property type="molecule type" value="Genomic_DNA"/>
</dbReference>
<dbReference type="Pfam" id="PF14495">
    <property type="entry name" value="Cytochrom_C550"/>
    <property type="match status" value="1"/>
</dbReference>
<evidence type="ECO:0000313" key="14">
    <source>
        <dbReference type="EMBL" id="MEP0816671.1"/>
    </source>
</evidence>
<keyword evidence="5 12" id="KW-0349">Heme</keyword>
<evidence type="ECO:0000256" key="3">
    <source>
        <dbReference type="ARBA" id="ARBA00022448"/>
    </source>
</evidence>
<feature type="binding site" description="covalent" evidence="12">
    <location>
        <position position="65"/>
    </location>
    <ligand>
        <name>heme c</name>
        <dbReference type="ChEBI" id="CHEBI:61717"/>
    </ligand>
</feature>
<accession>A0ABV0J4G8</accession>
<dbReference type="Gene3D" id="1.10.760.10">
    <property type="entry name" value="Cytochrome c-like domain"/>
    <property type="match status" value="1"/>
</dbReference>
<keyword evidence="4 12" id="KW-0602">Photosynthesis</keyword>
<comment type="cofactor">
    <cofactor evidence="12">
        <name>heme c</name>
        <dbReference type="ChEBI" id="CHEBI:61717"/>
    </cofactor>
    <text evidence="12">Binds 1 heme c group covalently per subunit.</text>
</comment>
<dbReference type="PIRSF" id="PIRSF005890">
    <property type="entry name" value="Phot_II_cyt_c550"/>
    <property type="match status" value="1"/>
</dbReference>
<evidence type="ECO:0000256" key="10">
    <source>
        <dbReference type="ARBA" id="ARBA00023136"/>
    </source>
</evidence>
<keyword evidence="6 12" id="KW-0479">Metal-binding</keyword>
<evidence type="ECO:0000256" key="5">
    <source>
        <dbReference type="ARBA" id="ARBA00022617"/>
    </source>
</evidence>
<feature type="domain" description="Cytochrome c" evidence="13">
    <location>
        <begin position="49"/>
        <end position="148"/>
    </location>
</feature>
<evidence type="ECO:0000256" key="4">
    <source>
        <dbReference type="ARBA" id="ARBA00022531"/>
    </source>
</evidence>
<evidence type="ECO:0000256" key="8">
    <source>
        <dbReference type="ARBA" id="ARBA00023004"/>
    </source>
</evidence>
<evidence type="ECO:0000256" key="2">
    <source>
        <dbReference type="ARBA" id="ARBA00010433"/>
    </source>
</evidence>
<proteinExistence type="inferred from homology"/>
<evidence type="ECO:0000313" key="15">
    <source>
        <dbReference type="Proteomes" id="UP001464891"/>
    </source>
</evidence>